<proteinExistence type="predicted"/>
<gene>
    <name evidence="1" type="ORF">JOQ06_014409</name>
</gene>
<comment type="caution">
    <text evidence="1">The sequence shown here is derived from an EMBL/GenBank/DDBJ whole genome shotgun (WGS) entry which is preliminary data.</text>
</comment>
<evidence type="ECO:0000313" key="2">
    <source>
        <dbReference type="Proteomes" id="UP001219934"/>
    </source>
</evidence>
<feature type="non-terminal residue" evidence="1">
    <location>
        <position position="1"/>
    </location>
</feature>
<organism evidence="1 2">
    <name type="scientific">Pogonophryne albipinna</name>
    <dbReference type="NCBI Taxonomy" id="1090488"/>
    <lineage>
        <taxon>Eukaryota</taxon>
        <taxon>Metazoa</taxon>
        <taxon>Chordata</taxon>
        <taxon>Craniata</taxon>
        <taxon>Vertebrata</taxon>
        <taxon>Euteleostomi</taxon>
        <taxon>Actinopterygii</taxon>
        <taxon>Neopterygii</taxon>
        <taxon>Teleostei</taxon>
        <taxon>Neoteleostei</taxon>
        <taxon>Acanthomorphata</taxon>
        <taxon>Eupercaria</taxon>
        <taxon>Perciformes</taxon>
        <taxon>Notothenioidei</taxon>
        <taxon>Pogonophryne</taxon>
    </lineage>
</organism>
<name>A0AAD6AJP6_9TELE</name>
<evidence type="ECO:0000313" key="1">
    <source>
        <dbReference type="EMBL" id="KAJ4926660.1"/>
    </source>
</evidence>
<dbReference type="AlphaFoldDB" id="A0AAD6AJP6"/>
<dbReference type="Proteomes" id="UP001219934">
    <property type="component" value="Unassembled WGS sequence"/>
</dbReference>
<sequence length="87" mass="9314">VRSLPDVGHQGCLLAVDADAVIDSLVPASSRSLSPTRCSSSQQFQRCHITTHLAPAVPPSHPLGGQTGTFTRTQGQAYMHCWLRTTT</sequence>
<keyword evidence="2" id="KW-1185">Reference proteome</keyword>
<feature type="non-terminal residue" evidence="1">
    <location>
        <position position="87"/>
    </location>
</feature>
<accession>A0AAD6AJP6</accession>
<dbReference type="EMBL" id="JAPTMU010000019">
    <property type="protein sequence ID" value="KAJ4926660.1"/>
    <property type="molecule type" value="Genomic_DNA"/>
</dbReference>
<protein>
    <submittedName>
        <fullName evidence="1">Uncharacterized protein</fullName>
    </submittedName>
</protein>
<reference evidence="1" key="1">
    <citation type="submission" date="2022-11" db="EMBL/GenBank/DDBJ databases">
        <title>Chromosome-level genome of Pogonophryne albipinna.</title>
        <authorList>
            <person name="Jo E."/>
        </authorList>
    </citation>
    <scope>NUCLEOTIDE SEQUENCE</scope>
    <source>
        <strain evidence="1">SGF0006</strain>
        <tissue evidence="1">Muscle</tissue>
    </source>
</reference>